<comment type="catalytic activity">
    <reaction evidence="7">
        <text>myo-inositol(out) + H(+)(out) = myo-inositol(in) + H(+)(in)</text>
        <dbReference type="Rhea" id="RHEA:60364"/>
        <dbReference type="ChEBI" id="CHEBI:15378"/>
        <dbReference type="ChEBI" id="CHEBI:17268"/>
    </reaction>
</comment>
<evidence type="ECO:0000313" key="12">
    <source>
        <dbReference type="EMBL" id="KAE9407033.1"/>
    </source>
</evidence>
<proteinExistence type="inferred from homology"/>
<evidence type="ECO:0000256" key="6">
    <source>
        <dbReference type="ARBA" id="ARBA00023136"/>
    </source>
</evidence>
<dbReference type="EMBL" id="ML769398">
    <property type="protein sequence ID" value="KAE9407033.1"/>
    <property type="molecule type" value="Genomic_DNA"/>
</dbReference>
<dbReference type="InterPro" id="IPR020846">
    <property type="entry name" value="MFS_dom"/>
</dbReference>
<dbReference type="AlphaFoldDB" id="A0A6A4IB38"/>
<dbReference type="InterPro" id="IPR036259">
    <property type="entry name" value="MFS_trans_sf"/>
</dbReference>
<evidence type="ECO:0000256" key="2">
    <source>
        <dbReference type="ARBA" id="ARBA00010992"/>
    </source>
</evidence>
<keyword evidence="3 8" id="KW-0813">Transport</keyword>
<reference evidence="12" key="1">
    <citation type="journal article" date="2019" name="Environ. Microbiol.">
        <title>Fungal ecological strategies reflected in gene transcription - a case study of two litter decomposers.</title>
        <authorList>
            <person name="Barbi F."/>
            <person name="Kohler A."/>
            <person name="Barry K."/>
            <person name="Baskaran P."/>
            <person name="Daum C."/>
            <person name="Fauchery L."/>
            <person name="Ihrmark K."/>
            <person name="Kuo A."/>
            <person name="LaButti K."/>
            <person name="Lipzen A."/>
            <person name="Morin E."/>
            <person name="Grigoriev I.V."/>
            <person name="Henrissat B."/>
            <person name="Lindahl B."/>
            <person name="Martin F."/>
        </authorList>
    </citation>
    <scope>NUCLEOTIDE SEQUENCE</scope>
    <source>
        <strain evidence="12">JB14</strain>
    </source>
</reference>
<feature type="transmembrane region" description="Helical" evidence="10">
    <location>
        <begin position="286"/>
        <end position="305"/>
    </location>
</feature>
<dbReference type="GO" id="GO:0016020">
    <property type="term" value="C:membrane"/>
    <property type="evidence" value="ECO:0007669"/>
    <property type="project" value="UniProtKB-SubCell"/>
</dbReference>
<dbReference type="FunFam" id="1.20.1250.20:FF:000090">
    <property type="entry name" value="MFS sugar transporter, putative"/>
    <property type="match status" value="1"/>
</dbReference>
<evidence type="ECO:0000256" key="7">
    <source>
        <dbReference type="ARBA" id="ARBA00049119"/>
    </source>
</evidence>
<feature type="region of interest" description="Disordered" evidence="9">
    <location>
        <begin position="478"/>
        <end position="522"/>
    </location>
</feature>
<feature type="transmembrane region" description="Helical" evidence="10">
    <location>
        <begin position="103"/>
        <end position="124"/>
    </location>
</feature>
<dbReference type="Gene3D" id="1.20.1250.20">
    <property type="entry name" value="MFS general substrate transporter like domains"/>
    <property type="match status" value="1"/>
</dbReference>
<dbReference type="PANTHER" id="PTHR48022:SF37">
    <property type="entry name" value="MAJOR FACILITATOR SUPERFAMILY (MFS) PROFILE DOMAIN-CONTAINING PROTEIN-RELATED"/>
    <property type="match status" value="1"/>
</dbReference>
<dbReference type="Pfam" id="PF00083">
    <property type="entry name" value="Sugar_tr"/>
    <property type="match status" value="1"/>
</dbReference>
<dbReference type="GO" id="GO:0005351">
    <property type="term" value="F:carbohydrate:proton symporter activity"/>
    <property type="evidence" value="ECO:0007669"/>
    <property type="project" value="TreeGrafter"/>
</dbReference>
<feature type="transmembrane region" description="Helical" evidence="10">
    <location>
        <begin position="136"/>
        <end position="156"/>
    </location>
</feature>
<name>A0A6A4IB38_9AGAR</name>
<feature type="transmembrane region" description="Helical" evidence="10">
    <location>
        <begin position="312"/>
        <end position="330"/>
    </location>
</feature>
<keyword evidence="6 10" id="KW-0472">Membrane</keyword>
<evidence type="ECO:0000256" key="4">
    <source>
        <dbReference type="ARBA" id="ARBA00022692"/>
    </source>
</evidence>
<accession>A0A6A4IB38</accession>
<evidence type="ECO:0000256" key="3">
    <source>
        <dbReference type="ARBA" id="ARBA00022448"/>
    </source>
</evidence>
<dbReference type="NCBIfam" id="TIGR00879">
    <property type="entry name" value="SP"/>
    <property type="match status" value="1"/>
</dbReference>
<evidence type="ECO:0000256" key="9">
    <source>
        <dbReference type="SAM" id="MobiDB-lite"/>
    </source>
</evidence>
<feature type="compositionally biased region" description="Basic and acidic residues" evidence="9">
    <location>
        <begin position="499"/>
        <end position="522"/>
    </location>
</feature>
<dbReference type="PROSITE" id="PS00217">
    <property type="entry name" value="SUGAR_TRANSPORT_2"/>
    <property type="match status" value="1"/>
</dbReference>
<feature type="transmembrane region" description="Helical" evidence="10">
    <location>
        <begin position="176"/>
        <end position="193"/>
    </location>
</feature>
<organism evidence="12 13">
    <name type="scientific">Gymnopus androsaceus JB14</name>
    <dbReference type="NCBI Taxonomy" id="1447944"/>
    <lineage>
        <taxon>Eukaryota</taxon>
        <taxon>Fungi</taxon>
        <taxon>Dikarya</taxon>
        <taxon>Basidiomycota</taxon>
        <taxon>Agaricomycotina</taxon>
        <taxon>Agaricomycetes</taxon>
        <taxon>Agaricomycetidae</taxon>
        <taxon>Agaricales</taxon>
        <taxon>Marasmiineae</taxon>
        <taxon>Omphalotaceae</taxon>
        <taxon>Gymnopus</taxon>
    </lineage>
</organism>
<dbReference type="Proteomes" id="UP000799118">
    <property type="component" value="Unassembled WGS sequence"/>
</dbReference>
<dbReference type="InterPro" id="IPR005829">
    <property type="entry name" value="Sugar_transporter_CS"/>
</dbReference>
<evidence type="ECO:0000256" key="10">
    <source>
        <dbReference type="SAM" id="Phobius"/>
    </source>
</evidence>
<dbReference type="InterPro" id="IPR005828">
    <property type="entry name" value="MFS_sugar_transport-like"/>
</dbReference>
<evidence type="ECO:0000256" key="8">
    <source>
        <dbReference type="RuleBase" id="RU003346"/>
    </source>
</evidence>
<evidence type="ECO:0000256" key="1">
    <source>
        <dbReference type="ARBA" id="ARBA00004141"/>
    </source>
</evidence>
<evidence type="ECO:0000259" key="11">
    <source>
        <dbReference type="PROSITE" id="PS50850"/>
    </source>
</evidence>
<dbReference type="SUPFAM" id="SSF103473">
    <property type="entry name" value="MFS general substrate transporter"/>
    <property type="match status" value="1"/>
</dbReference>
<dbReference type="InterPro" id="IPR050360">
    <property type="entry name" value="MFS_Sugar_Transporters"/>
</dbReference>
<gene>
    <name evidence="12" type="ORF">BT96DRAFT_914918</name>
</gene>
<feature type="transmembrane region" description="Helical" evidence="10">
    <location>
        <begin position="78"/>
        <end position="97"/>
    </location>
</feature>
<dbReference type="PANTHER" id="PTHR48022">
    <property type="entry name" value="PLASTIDIC GLUCOSE TRANSPORTER 4"/>
    <property type="match status" value="1"/>
</dbReference>
<dbReference type="PROSITE" id="PS50850">
    <property type="entry name" value="MFS"/>
    <property type="match status" value="1"/>
</dbReference>
<feature type="domain" description="Major facilitator superfamily (MFS) profile" evidence="11">
    <location>
        <begin position="10"/>
        <end position="433"/>
    </location>
</feature>
<comment type="subcellular location">
    <subcellularLocation>
        <location evidence="1">Membrane</location>
        <topology evidence="1">Multi-pass membrane protein</topology>
    </subcellularLocation>
</comment>
<feature type="transmembrane region" description="Helical" evidence="10">
    <location>
        <begin position="342"/>
        <end position="368"/>
    </location>
</feature>
<keyword evidence="5 10" id="KW-1133">Transmembrane helix</keyword>
<keyword evidence="13" id="KW-1185">Reference proteome</keyword>
<feature type="transmembrane region" description="Helical" evidence="10">
    <location>
        <begin position="380"/>
        <end position="404"/>
    </location>
</feature>
<keyword evidence="4 10" id="KW-0812">Transmembrane</keyword>
<evidence type="ECO:0000256" key="5">
    <source>
        <dbReference type="ARBA" id="ARBA00022989"/>
    </source>
</evidence>
<evidence type="ECO:0000313" key="13">
    <source>
        <dbReference type="Proteomes" id="UP000799118"/>
    </source>
</evidence>
<dbReference type="PRINTS" id="PR00171">
    <property type="entry name" value="SUGRTRNSPORT"/>
</dbReference>
<feature type="transmembrane region" description="Helical" evidence="10">
    <location>
        <begin position="410"/>
        <end position="429"/>
    </location>
</feature>
<protein>
    <submittedName>
        <fullName evidence="12">General substrate transporter</fullName>
    </submittedName>
</protein>
<comment type="similarity">
    <text evidence="2 8">Belongs to the major facilitator superfamily. Sugar transporter (TC 2.A.1.1) family.</text>
</comment>
<dbReference type="InterPro" id="IPR003663">
    <property type="entry name" value="Sugar/inositol_transpt"/>
</dbReference>
<sequence>MRPKVYQFFLALFAAFGSFLYGYDLGVIASVVASDSFADKFLTIDATTRSGTVVALFTAGGFFGAFAAGFCDPLARRGTLAFGSCLFIVGGILQTSAQEIGMLYAGRLIAGFGIGILVEVVPIFQAEFAHASIRGILVSLQQAMLGIGSLAASWIGYGCFKHWAHTGNTAQWRIPLGLQMVPAVGLAACIYLFPESPRWLIDHGRSEEGLETLARLHANGNKDDPYVQAEYEIIRAQISEEHEHAAKSYAELFRTRANTRRIILACACQASAQMTGVSAIQYFSPAIFAQIEVAQFIFFFLIDRVGRRPLQIGGNLACAVAFVIGAALLAEFPPTSSNSAAHWSFIVASTWVFNFCFCASGTMSWIIPAEIFNTATRAKGVSLATMVSFAFNTMIGQVTPVALAKVGWRYYLLFIICDIGNALFFYLFCPETKGLSLEAMDDLFTNSSWLVPGSKWAPSLAVNPDAVVEMNEEEKFADSKHAAGNELGRFSSSGNSRFDPQRERKRESNEETTVDERLRSVI</sequence>
<dbReference type="OrthoDB" id="6133115at2759"/>
<feature type="transmembrane region" description="Helical" evidence="10">
    <location>
        <begin position="53"/>
        <end position="71"/>
    </location>
</feature>